<gene>
    <name evidence="1" type="ORF">E2562_004392</name>
</gene>
<comment type="caution">
    <text evidence="1">The sequence shown here is derived from an EMBL/GenBank/DDBJ whole genome shotgun (WGS) entry which is preliminary data.</text>
</comment>
<keyword evidence="2" id="KW-1185">Reference proteome</keyword>
<proteinExistence type="predicted"/>
<evidence type="ECO:0000313" key="2">
    <source>
        <dbReference type="Proteomes" id="UP000479710"/>
    </source>
</evidence>
<name>A0A6G1CZ01_9ORYZ</name>
<sequence length="67" mass="7077">MCPVNGKKLCSANVMPNITVRGIVEQVLLSNGVSLHKPSSRHRCTVDKTATLFGAVAFIVGEGTYCG</sequence>
<reference evidence="1 2" key="1">
    <citation type="submission" date="2019-11" db="EMBL/GenBank/DDBJ databases">
        <title>Whole genome sequence of Oryza granulata.</title>
        <authorList>
            <person name="Li W."/>
        </authorList>
    </citation>
    <scope>NUCLEOTIDE SEQUENCE [LARGE SCALE GENOMIC DNA]</scope>
    <source>
        <strain evidence="2">cv. Menghai</strain>
        <tissue evidence="1">Leaf</tissue>
    </source>
</reference>
<organism evidence="1 2">
    <name type="scientific">Oryza meyeriana var. granulata</name>
    <dbReference type="NCBI Taxonomy" id="110450"/>
    <lineage>
        <taxon>Eukaryota</taxon>
        <taxon>Viridiplantae</taxon>
        <taxon>Streptophyta</taxon>
        <taxon>Embryophyta</taxon>
        <taxon>Tracheophyta</taxon>
        <taxon>Spermatophyta</taxon>
        <taxon>Magnoliopsida</taxon>
        <taxon>Liliopsida</taxon>
        <taxon>Poales</taxon>
        <taxon>Poaceae</taxon>
        <taxon>BOP clade</taxon>
        <taxon>Oryzoideae</taxon>
        <taxon>Oryzeae</taxon>
        <taxon>Oryzinae</taxon>
        <taxon>Oryza</taxon>
        <taxon>Oryza meyeriana</taxon>
    </lineage>
</organism>
<dbReference type="AlphaFoldDB" id="A0A6G1CZ01"/>
<accession>A0A6G1CZ01</accession>
<evidence type="ECO:0000313" key="1">
    <source>
        <dbReference type="EMBL" id="KAF0905416.1"/>
    </source>
</evidence>
<protein>
    <submittedName>
        <fullName evidence="1">Uncharacterized protein</fullName>
    </submittedName>
</protein>
<dbReference type="EMBL" id="SPHZ02000007">
    <property type="protein sequence ID" value="KAF0905416.1"/>
    <property type="molecule type" value="Genomic_DNA"/>
</dbReference>
<dbReference type="Proteomes" id="UP000479710">
    <property type="component" value="Unassembled WGS sequence"/>
</dbReference>
<dbReference type="OrthoDB" id="2005809at2759"/>